<evidence type="ECO:0000256" key="1">
    <source>
        <dbReference type="ARBA" id="ARBA00022598"/>
    </source>
</evidence>
<evidence type="ECO:0000313" key="7">
    <source>
        <dbReference type="Proteomes" id="UP000076925"/>
    </source>
</evidence>
<feature type="domain" description="ATP-grasp" evidence="5">
    <location>
        <begin position="116"/>
        <end position="334"/>
    </location>
</feature>
<keyword evidence="2 4" id="KW-0547">Nucleotide-binding</keyword>
<name>A0A139WRE9_9CYAN</name>
<dbReference type="Pfam" id="PF13535">
    <property type="entry name" value="ATP-grasp_4"/>
    <property type="match status" value="1"/>
</dbReference>
<dbReference type="AlphaFoldDB" id="A0A139WRE9"/>
<evidence type="ECO:0000313" key="6">
    <source>
        <dbReference type="EMBL" id="KYC35008.1"/>
    </source>
</evidence>
<dbReference type="GO" id="GO:0005524">
    <property type="term" value="F:ATP binding"/>
    <property type="evidence" value="ECO:0007669"/>
    <property type="project" value="UniProtKB-UniRule"/>
</dbReference>
<dbReference type="Proteomes" id="UP000076925">
    <property type="component" value="Unassembled WGS sequence"/>
</dbReference>
<evidence type="ECO:0000256" key="4">
    <source>
        <dbReference type="PROSITE-ProRule" id="PRU00409"/>
    </source>
</evidence>
<dbReference type="PANTHER" id="PTHR43585:SF2">
    <property type="entry name" value="ATP-GRASP ENZYME FSQD"/>
    <property type="match status" value="1"/>
</dbReference>
<keyword evidence="3 4" id="KW-0067">ATP-binding</keyword>
<organism evidence="6 7">
    <name type="scientific">Scytonema hofmannii PCC 7110</name>
    <dbReference type="NCBI Taxonomy" id="128403"/>
    <lineage>
        <taxon>Bacteria</taxon>
        <taxon>Bacillati</taxon>
        <taxon>Cyanobacteriota</taxon>
        <taxon>Cyanophyceae</taxon>
        <taxon>Nostocales</taxon>
        <taxon>Scytonemataceae</taxon>
        <taxon>Scytonema</taxon>
    </lineage>
</organism>
<dbReference type="InterPro" id="IPR011761">
    <property type="entry name" value="ATP-grasp"/>
</dbReference>
<gene>
    <name evidence="6" type="ORF">WA1_09725</name>
</gene>
<accession>A0A139WRE9</accession>
<sequence>MKKKIVYVYSIGGPPVDYFYPKLAQRGDIYTFIVSAASPYNRKIIERYSQLVEDFSNLTPSEALQCVYQRAVALSPEALFTFAEFILKDVSEIAEKIGVRGVGKNVDLARNKVLMRERWAEFGIPQPKFCAIKNLSDITKTKELTTPFIIKVAYGAGSIAMQKVERHEETEFYIQKIIEVIEMARKTGDHEFSEDSKFPMLIAEEIIKSTTDSWYNEPDYGDFVSVEGLVRDGIYYPLAMTGRLKTVPPFTELGNLAPCILTDDKKAKIVALVTQAINALELENCATHTELKLMANNEVSFLETAARMGGVGIAKELYDVYGFNFVDLFFSILLNEACEIPQFESAKPKCGAASVALIGCNTSGQPWNSNRVFKIDSVDWNTLTHGQGTVEILMSQSISQDSAFPIYDFETGVLNYAGQAYLVCEEQNKLKDTAYLIINNLENSLPLAQKSLLSSDKH</sequence>
<proteinExistence type="predicted"/>
<evidence type="ECO:0000256" key="2">
    <source>
        <dbReference type="ARBA" id="ARBA00022741"/>
    </source>
</evidence>
<dbReference type="PROSITE" id="PS50975">
    <property type="entry name" value="ATP_GRASP"/>
    <property type="match status" value="1"/>
</dbReference>
<dbReference type="RefSeq" id="WP_017743804.1">
    <property type="nucleotide sequence ID" value="NZ_KQ976354.1"/>
</dbReference>
<comment type="caution">
    <text evidence="6">The sequence shown here is derived from an EMBL/GenBank/DDBJ whole genome shotgun (WGS) entry which is preliminary data.</text>
</comment>
<dbReference type="EMBL" id="ANNX02000053">
    <property type="protein sequence ID" value="KYC35008.1"/>
    <property type="molecule type" value="Genomic_DNA"/>
</dbReference>
<dbReference type="GO" id="GO:0046872">
    <property type="term" value="F:metal ion binding"/>
    <property type="evidence" value="ECO:0007669"/>
    <property type="project" value="InterPro"/>
</dbReference>
<keyword evidence="7" id="KW-1185">Reference proteome</keyword>
<dbReference type="SUPFAM" id="SSF56059">
    <property type="entry name" value="Glutathione synthetase ATP-binding domain-like"/>
    <property type="match status" value="1"/>
</dbReference>
<reference evidence="6 7" key="1">
    <citation type="journal article" date="2013" name="Genome Biol. Evol.">
        <title>Genomes of Stigonematalean cyanobacteria (subsection V) and the evolution of oxygenic photosynthesis from prokaryotes to plastids.</title>
        <authorList>
            <person name="Dagan T."/>
            <person name="Roettger M."/>
            <person name="Stucken K."/>
            <person name="Landan G."/>
            <person name="Koch R."/>
            <person name="Major P."/>
            <person name="Gould S.B."/>
            <person name="Goremykin V.V."/>
            <person name="Rippka R."/>
            <person name="Tandeau de Marsac N."/>
            <person name="Gugger M."/>
            <person name="Lockhart P.J."/>
            <person name="Allen J.F."/>
            <person name="Brune I."/>
            <person name="Maus I."/>
            <person name="Puhler A."/>
            <person name="Martin W.F."/>
        </authorList>
    </citation>
    <scope>NUCLEOTIDE SEQUENCE [LARGE SCALE GENOMIC DNA]</scope>
    <source>
        <strain evidence="6 7">PCC 7110</strain>
    </source>
</reference>
<keyword evidence="1 6" id="KW-0436">Ligase</keyword>
<protein>
    <submittedName>
        <fullName evidence="6">Amino acid ligase</fullName>
    </submittedName>
</protein>
<evidence type="ECO:0000259" key="5">
    <source>
        <dbReference type="PROSITE" id="PS50975"/>
    </source>
</evidence>
<dbReference type="OrthoDB" id="9803907at2"/>
<dbReference type="Gene3D" id="3.30.470.20">
    <property type="entry name" value="ATP-grasp fold, B domain"/>
    <property type="match status" value="1"/>
</dbReference>
<dbReference type="GO" id="GO:0016874">
    <property type="term" value="F:ligase activity"/>
    <property type="evidence" value="ECO:0007669"/>
    <property type="project" value="UniProtKB-KW"/>
</dbReference>
<dbReference type="STRING" id="128403.WA1_09725"/>
<dbReference type="PANTHER" id="PTHR43585">
    <property type="entry name" value="FUMIPYRROLE BIOSYNTHESIS PROTEIN C"/>
    <property type="match status" value="1"/>
</dbReference>
<evidence type="ECO:0000256" key="3">
    <source>
        <dbReference type="ARBA" id="ARBA00022840"/>
    </source>
</evidence>
<dbReference type="InterPro" id="IPR052032">
    <property type="entry name" value="ATP-dep_AA_Ligase"/>
</dbReference>